<keyword evidence="4" id="KW-1185">Reference proteome</keyword>
<organism evidence="3 4">
    <name type="scientific">Micromonospora parastrephiae</name>
    <dbReference type="NCBI Taxonomy" id="2806101"/>
    <lineage>
        <taxon>Bacteria</taxon>
        <taxon>Bacillati</taxon>
        <taxon>Actinomycetota</taxon>
        <taxon>Actinomycetes</taxon>
        <taxon>Micromonosporales</taxon>
        <taxon>Micromonosporaceae</taxon>
        <taxon>Micromonospora</taxon>
    </lineage>
</organism>
<dbReference type="EMBL" id="JAEVHM010000045">
    <property type="protein sequence ID" value="MBM0232564.1"/>
    <property type="molecule type" value="Genomic_DNA"/>
</dbReference>
<name>A0ABS1XTI3_9ACTN</name>
<dbReference type="Pfam" id="PF00109">
    <property type="entry name" value="ketoacyl-synt"/>
    <property type="match status" value="1"/>
</dbReference>
<evidence type="ECO:0000313" key="4">
    <source>
        <dbReference type="Proteomes" id="UP000601027"/>
    </source>
</evidence>
<dbReference type="Gene3D" id="3.40.47.10">
    <property type="match status" value="1"/>
</dbReference>
<dbReference type="InterPro" id="IPR014030">
    <property type="entry name" value="Ketoacyl_synth_N"/>
</dbReference>
<feature type="region of interest" description="Disordered" evidence="1">
    <location>
        <begin position="15"/>
        <end position="37"/>
    </location>
</feature>
<dbReference type="RefSeq" id="WP_203174968.1">
    <property type="nucleotide sequence ID" value="NZ_JAEVHM010000045.1"/>
</dbReference>
<dbReference type="Proteomes" id="UP000601027">
    <property type="component" value="Unassembled WGS sequence"/>
</dbReference>
<accession>A0ABS1XTI3</accession>
<sequence length="331" mass="33664">MNSAGWVAVTGVGVVTPGGDDPSTARPGDPAPSSWFDTSSRLGRRGYRYLPPAAQYLLAAARRAVEDVVGLADVPAARRAAAVGSNNGAATLLAGMDHTLIEQDVEQLSPATAPFFAVNVLASRLCAEHGLKGFSLTLTSPLVAGLEAVEVGGRALAAGRADMVLAAATEDRLSDDAPRVGQSEQGAVVLVLRQVAAGRAAPPGTVGGCRVRTAFVPPGLVHDPAGARQVGRRITALIRAVTGTERPDLPVHLVTDESAVAGAVMTALGPDSVSSVQPSGAGCVTPLLRLARELCDPPRDDGDGRSLLVAADEGGNLAAAYVRPVRTPSTS</sequence>
<evidence type="ECO:0000259" key="2">
    <source>
        <dbReference type="Pfam" id="PF00109"/>
    </source>
</evidence>
<dbReference type="SUPFAM" id="SSF53901">
    <property type="entry name" value="Thiolase-like"/>
    <property type="match status" value="1"/>
</dbReference>
<comment type="caution">
    <text evidence="3">The sequence shown here is derived from an EMBL/GenBank/DDBJ whole genome shotgun (WGS) entry which is preliminary data.</text>
</comment>
<protein>
    <recommendedName>
        <fullName evidence="2">Beta-ketoacyl synthase-like N-terminal domain-containing protein</fullName>
    </recommendedName>
</protein>
<evidence type="ECO:0000256" key="1">
    <source>
        <dbReference type="SAM" id="MobiDB-lite"/>
    </source>
</evidence>
<dbReference type="InterPro" id="IPR016039">
    <property type="entry name" value="Thiolase-like"/>
</dbReference>
<evidence type="ECO:0000313" key="3">
    <source>
        <dbReference type="EMBL" id="MBM0232564.1"/>
    </source>
</evidence>
<proteinExistence type="predicted"/>
<feature type="domain" description="Beta-ketoacyl synthase-like N-terminal" evidence="2">
    <location>
        <begin position="45"/>
        <end position="175"/>
    </location>
</feature>
<reference evidence="3 4" key="1">
    <citation type="submission" date="2021-01" db="EMBL/GenBank/DDBJ databases">
        <title>Draft genome sequence of Micromonospora sp. strain STR1_7.</title>
        <authorList>
            <person name="Karlyshev A."/>
            <person name="Jawad R."/>
        </authorList>
    </citation>
    <scope>NUCLEOTIDE SEQUENCE [LARGE SCALE GENOMIC DNA]</scope>
    <source>
        <strain evidence="3 4">STR1-7</strain>
    </source>
</reference>
<gene>
    <name evidence="3" type="ORF">JNW91_12250</name>
</gene>